<feature type="transmembrane region" description="Helical" evidence="7">
    <location>
        <begin position="279"/>
        <end position="300"/>
    </location>
</feature>
<feature type="transmembrane region" description="Helical" evidence="7">
    <location>
        <begin position="312"/>
        <end position="329"/>
    </location>
</feature>
<dbReference type="InterPro" id="IPR010573">
    <property type="entry name" value="MFS_Str1/Tri12-like"/>
</dbReference>
<feature type="transmembrane region" description="Helical" evidence="7">
    <location>
        <begin position="148"/>
        <end position="166"/>
    </location>
</feature>
<dbReference type="GO" id="GO:0022857">
    <property type="term" value="F:transmembrane transporter activity"/>
    <property type="evidence" value="ECO:0007669"/>
    <property type="project" value="InterPro"/>
</dbReference>
<evidence type="ECO:0000256" key="4">
    <source>
        <dbReference type="ARBA" id="ARBA00022989"/>
    </source>
</evidence>
<dbReference type="EMBL" id="ML996708">
    <property type="protein sequence ID" value="KAF2396251.1"/>
    <property type="molecule type" value="Genomic_DNA"/>
</dbReference>
<feature type="transmembrane region" description="Helical" evidence="7">
    <location>
        <begin position="566"/>
        <end position="585"/>
    </location>
</feature>
<dbReference type="Pfam" id="PF06609">
    <property type="entry name" value="TRI12"/>
    <property type="match status" value="1"/>
</dbReference>
<dbReference type="PANTHER" id="PTHR23501:SF109">
    <property type="entry name" value="MAJOR FACILITATOR SUPERFAMILY (MFS) PROFILE DOMAIN-CONTAINING PROTEIN-RELATED"/>
    <property type="match status" value="1"/>
</dbReference>
<dbReference type="InterPro" id="IPR036259">
    <property type="entry name" value="MFS_trans_sf"/>
</dbReference>
<feature type="transmembrane region" description="Helical" evidence="7">
    <location>
        <begin position="350"/>
        <end position="380"/>
    </location>
</feature>
<dbReference type="InterPro" id="IPR005829">
    <property type="entry name" value="Sugar_transporter_CS"/>
</dbReference>
<organism evidence="9 10">
    <name type="scientific">Trichodelitschia bisporula</name>
    <dbReference type="NCBI Taxonomy" id="703511"/>
    <lineage>
        <taxon>Eukaryota</taxon>
        <taxon>Fungi</taxon>
        <taxon>Dikarya</taxon>
        <taxon>Ascomycota</taxon>
        <taxon>Pezizomycotina</taxon>
        <taxon>Dothideomycetes</taxon>
        <taxon>Dothideomycetes incertae sedis</taxon>
        <taxon>Phaeotrichales</taxon>
        <taxon>Phaeotrichaceae</taxon>
        <taxon>Trichodelitschia</taxon>
    </lineage>
</organism>
<dbReference type="PROSITE" id="PS00216">
    <property type="entry name" value="SUGAR_TRANSPORT_1"/>
    <property type="match status" value="1"/>
</dbReference>
<dbReference type="CDD" id="cd06179">
    <property type="entry name" value="MFS_TRI12_like"/>
    <property type="match status" value="1"/>
</dbReference>
<evidence type="ECO:0000313" key="10">
    <source>
        <dbReference type="Proteomes" id="UP000799640"/>
    </source>
</evidence>
<dbReference type="PROSITE" id="PS50850">
    <property type="entry name" value="MFS"/>
    <property type="match status" value="1"/>
</dbReference>
<feature type="transmembrane region" description="Helical" evidence="7">
    <location>
        <begin position="418"/>
        <end position="435"/>
    </location>
</feature>
<evidence type="ECO:0000313" key="9">
    <source>
        <dbReference type="EMBL" id="KAF2396251.1"/>
    </source>
</evidence>
<feature type="region of interest" description="Disordered" evidence="6">
    <location>
        <begin position="1"/>
        <end position="25"/>
    </location>
</feature>
<proteinExistence type="predicted"/>
<evidence type="ECO:0000256" key="2">
    <source>
        <dbReference type="ARBA" id="ARBA00022448"/>
    </source>
</evidence>
<feature type="transmembrane region" description="Helical" evidence="7">
    <location>
        <begin position="118"/>
        <end position="136"/>
    </location>
</feature>
<comment type="subcellular location">
    <subcellularLocation>
        <location evidence="1">Membrane</location>
        <topology evidence="1">Multi-pass membrane protein</topology>
    </subcellularLocation>
</comment>
<evidence type="ECO:0000256" key="7">
    <source>
        <dbReference type="SAM" id="Phobius"/>
    </source>
</evidence>
<dbReference type="InterPro" id="IPR020846">
    <property type="entry name" value="MFS_dom"/>
</dbReference>
<evidence type="ECO:0000256" key="6">
    <source>
        <dbReference type="SAM" id="MobiDB-lite"/>
    </source>
</evidence>
<keyword evidence="10" id="KW-1185">Reference proteome</keyword>
<feature type="transmembrane region" description="Helical" evidence="7">
    <location>
        <begin position="239"/>
        <end position="258"/>
    </location>
</feature>
<keyword evidence="4 7" id="KW-1133">Transmembrane helix</keyword>
<dbReference type="SUPFAM" id="SSF103473">
    <property type="entry name" value="MFS general substrate transporter"/>
    <property type="match status" value="1"/>
</dbReference>
<keyword evidence="2" id="KW-0813">Transport</keyword>
<gene>
    <name evidence="9" type="ORF">EJ06DRAFT_250162</name>
</gene>
<keyword evidence="3 7" id="KW-0812">Transmembrane</keyword>
<dbReference type="PANTHER" id="PTHR23501">
    <property type="entry name" value="MAJOR FACILITATOR SUPERFAMILY"/>
    <property type="match status" value="1"/>
</dbReference>
<evidence type="ECO:0000256" key="5">
    <source>
        <dbReference type="ARBA" id="ARBA00023136"/>
    </source>
</evidence>
<dbReference type="Proteomes" id="UP000799640">
    <property type="component" value="Unassembled WGS sequence"/>
</dbReference>
<evidence type="ECO:0000256" key="1">
    <source>
        <dbReference type="ARBA" id="ARBA00004141"/>
    </source>
</evidence>
<feature type="transmembrane region" description="Helical" evidence="7">
    <location>
        <begin position="441"/>
        <end position="457"/>
    </location>
</feature>
<dbReference type="GO" id="GO:0005886">
    <property type="term" value="C:plasma membrane"/>
    <property type="evidence" value="ECO:0007669"/>
    <property type="project" value="TreeGrafter"/>
</dbReference>
<name>A0A6G1HK30_9PEZI</name>
<feature type="domain" description="Major facilitator superfamily (MFS) profile" evidence="8">
    <location>
        <begin position="83"/>
        <end position="590"/>
    </location>
</feature>
<protein>
    <submittedName>
        <fullName evidence="9">Trichothecene efflux pump</fullName>
    </submittedName>
</protein>
<dbReference type="InterPro" id="IPR053791">
    <property type="entry name" value="MFS_Tri12-like"/>
</dbReference>
<dbReference type="OrthoDB" id="4161376at2759"/>
<keyword evidence="5 7" id="KW-0472">Membrane</keyword>
<dbReference type="AlphaFoldDB" id="A0A6G1HK30"/>
<reference evidence="9" key="1">
    <citation type="journal article" date="2020" name="Stud. Mycol.">
        <title>101 Dothideomycetes genomes: a test case for predicting lifestyles and emergence of pathogens.</title>
        <authorList>
            <person name="Haridas S."/>
            <person name="Albert R."/>
            <person name="Binder M."/>
            <person name="Bloem J."/>
            <person name="Labutti K."/>
            <person name="Salamov A."/>
            <person name="Andreopoulos B."/>
            <person name="Baker S."/>
            <person name="Barry K."/>
            <person name="Bills G."/>
            <person name="Bluhm B."/>
            <person name="Cannon C."/>
            <person name="Castanera R."/>
            <person name="Culley D."/>
            <person name="Daum C."/>
            <person name="Ezra D."/>
            <person name="Gonzalez J."/>
            <person name="Henrissat B."/>
            <person name="Kuo A."/>
            <person name="Liang C."/>
            <person name="Lipzen A."/>
            <person name="Lutzoni F."/>
            <person name="Magnuson J."/>
            <person name="Mondo S."/>
            <person name="Nolan M."/>
            <person name="Ohm R."/>
            <person name="Pangilinan J."/>
            <person name="Park H.-J."/>
            <person name="Ramirez L."/>
            <person name="Alfaro M."/>
            <person name="Sun H."/>
            <person name="Tritt A."/>
            <person name="Yoshinaga Y."/>
            <person name="Zwiers L.-H."/>
            <person name="Turgeon B."/>
            <person name="Goodwin S."/>
            <person name="Spatafora J."/>
            <person name="Crous P."/>
            <person name="Grigoriev I."/>
        </authorList>
    </citation>
    <scope>NUCLEOTIDE SEQUENCE</scope>
    <source>
        <strain evidence="9">CBS 262.69</strain>
    </source>
</reference>
<feature type="transmembrane region" description="Helical" evidence="7">
    <location>
        <begin position="80"/>
        <end position="98"/>
    </location>
</feature>
<evidence type="ECO:0000259" key="8">
    <source>
        <dbReference type="PROSITE" id="PS50850"/>
    </source>
</evidence>
<feature type="transmembrane region" description="Helical" evidence="7">
    <location>
        <begin position="205"/>
        <end position="227"/>
    </location>
</feature>
<sequence length="626" mass="67000">MSDKGSDQKHPLPEHHHEKQQLPEHHNEKQYVERVDHVSDGDVHVVKVTHADGVVDFVDAHAVGGSYEDMPKGYFTSYQFIGTMLAASFAAICSYLGWVLPANTLMLINADIGPDPNIGWVATCWTLGCSVGFLLVGRLSDIFGRKWMVLGTQVLSTVAMILGATAHSINQLIAATLLNGLASAGQLSHGIIIGELVPNKLRGPAITLVFLAPTPFAVFGPAIARAFILHTGQGWRWSFYLGIITSVASLALYQFCYHPPSYNQLHVHGKTKMQMFKELDFVGIFLFIAGTVLFLIGMSWGGTTYPWKSAHVVSMIVVGGVTLIAFGLYEQYVFKGQALMPPRLFKNIGYVAIVVIASIGAMIYYSLTVLAPTMIGAIWTTDVMEIGLQCSFVGGGILLGQILAGFGISYIPLVKWQTILASTLAFVFFTALASISESGHASFMALATLGCIAIGYVDNISFPGVTLVLGPEDIGLGTGVLGSIRALAGAVAQALYSSVLNNKLNTYMPQYVAPAATGAGLPESSLPALFAGITAGNFSGVAGATDKVLAVVAAQVKHAYIDSFKMVFYATIPFSVILVISSYWVPNMEEFLHGNVARRLQQMGDKDGEAKEGVSISAVEKETNMV</sequence>
<feature type="transmembrane region" description="Helical" evidence="7">
    <location>
        <begin position="386"/>
        <end position="411"/>
    </location>
</feature>
<accession>A0A6G1HK30</accession>
<dbReference type="Gene3D" id="1.20.1250.20">
    <property type="entry name" value="MFS general substrate transporter like domains"/>
    <property type="match status" value="1"/>
</dbReference>
<evidence type="ECO:0000256" key="3">
    <source>
        <dbReference type="ARBA" id="ARBA00022692"/>
    </source>
</evidence>